<keyword evidence="5" id="KW-0804">Transcription</keyword>
<dbReference type="PANTHER" id="PTHR23334">
    <property type="entry name" value="CCAAT/ENHANCER BINDING PROTEIN"/>
    <property type="match status" value="1"/>
</dbReference>
<proteinExistence type="inferred from homology"/>
<dbReference type="OMA" id="VDSTCDP"/>
<dbReference type="PROSITE" id="PS50217">
    <property type="entry name" value="BZIP"/>
    <property type="match status" value="1"/>
</dbReference>
<keyword evidence="6" id="KW-0539">Nucleus</keyword>
<reference evidence="9" key="1">
    <citation type="submission" date="2022-11" db="UniProtKB">
        <authorList>
            <consortium name="EnsemblMetazoa"/>
        </authorList>
    </citation>
    <scope>IDENTIFICATION</scope>
</reference>
<evidence type="ECO:0000313" key="10">
    <source>
        <dbReference type="Proteomes" id="UP000887567"/>
    </source>
</evidence>
<evidence type="ECO:0000256" key="3">
    <source>
        <dbReference type="ARBA" id="ARBA00023015"/>
    </source>
</evidence>
<sequence>MPDNESKSDANSEDPTSPIDKAGMDADEEYVKKRERNNIAVRKSRRKAKQRIEETKQRVDDLTKENEDLRIKVALLQKELNVLRSLFANGGVANGNSLPNGVNVIFTTNSNSSTNSTEQNSPQIEVKTEADEND</sequence>
<protein>
    <recommendedName>
        <fullName evidence="8">BZIP domain-containing protein</fullName>
    </recommendedName>
</protein>
<dbReference type="InterPro" id="IPR046347">
    <property type="entry name" value="bZIP_sf"/>
</dbReference>
<dbReference type="CDD" id="cd14693">
    <property type="entry name" value="bZIP_CEBP"/>
    <property type="match status" value="1"/>
</dbReference>
<keyword evidence="3" id="KW-0805">Transcription regulation</keyword>
<dbReference type="SMART" id="SM00338">
    <property type="entry name" value="BRLZ"/>
    <property type="match status" value="1"/>
</dbReference>
<feature type="region of interest" description="Disordered" evidence="7">
    <location>
        <begin position="108"/>
        <end position="134"/>
    </location>
</feature>
<dbReference type="Gene3D" id="1.20.5.170">
    <property type="match status" value="1"/>
</dbReference>
<evidence type="ECO:0000256" key="2">
    <source>
        <dbReference type="ARBA" id="ARBA00006951"/>
    </source>
</evidence>
<dbReference type="AlphaFoldDB" id="A0A913WYB2"/>
<keyword evidence="4" id="KW-0238">DNA-binding</keyword>
<dbReference type="GO" id="GO:0005634">
    <property type="term" value="C:nucleus"/>
    <property type="evidence" value="ECO:0007669"/>
    <property type="project" value="UniProtKB-SubCell"/>
</dbReference>
<dbReference type="OrthoDB" id="10032067at2759"/>
<evidence type="ECO:0000313" key="9">
    <source>
        <dbReference type="EnsemblMetazoa" id="XP_020895969.1"/>
    </source>
</evidence>
<dbReference type="SUPFAM" id="SSF57959">
    <property type="entry name" value="Leucine zipper domain"/>
    <property type="match status" value="1"/>
</dbReference>
<feature type="compositionally biased region" description="Low complexity" evidence="7">
    <location>
        <begin position="108"/>
        <end position="117"/>
    </location>
</feature>
<evidence type="ECO:0000256" key="6">
    <source>
        <dbReference type="ARBA" id="ARBA00023242"/>
    </source>
</evidence>
<dbReference type="InterPro" id="IPR004827">
    <property type="entry name" value="bZIP"/>
</dbReference>
<organism evidence="9 10">
    <name type="scientific">Exaiptasia diaphana</name>
    <name type="common">Tropical sea anemone</name>
    <name type="synonym">Aiptasia pulchella</name>
    <dbReference type="NCBI Taxonomy" id="2652724"/>
    <lineage>
        <taxon>Eukaryota</taxon>
        <taxon>Metazoa</taxon>
        <taxon>Cnidaria</taxon>
        <taxon>Anthozoa</taxon>
        <taxon>Hexacorallia</taxon>
        <taxon>Actiniaria</taxon>
        <taxon>Aiptasiidae</taxon>
        <taxon>Exaiptasia</taxon>
    </lineage>
</organism>
<evidence type="ECO:0000256" key="1">
    <source>
        <dbReference type="ARBA" id="ARBA00004123"/>
    </source>
</evidence>
<evidence type="ECO:0000256" key="5">
    <source>
        <dbReference type="ARBA" id="ARBA00023163"/>
    </source>
</evidence>
<dbReference type="Proteomes" id="UP000887567">
    <property type="component" value="Unplaced"/>
</dbReference>
<dbReference type="GO" id="GO:0006351">
    <property type="term" value="P:DNA-templated transcription"/>
    <property type="evidence" value="ECO:0007669"/>
    <property type="project" value="InterPro"/>
</dbReference>
<dbReference type="KEGG" id="epa:110234868"/>
<feature type="compositionally biased region" description="Basic and acidic residues" evidence="7">
    <location>
        <begin position="1"/>
        <end position="10"/>
    </location>
</feature>
<dbReference type="InterPro" id="IPR031106">
    <property type="entry name" value="C/EBP"/>
</dbReference>
<accession>A0A913WYB2</accession>
<feature type="region of interest" description="Disordered" evidence="7">
    <location>
        <begin position="1"/>
        <end position="62"/>
    </location>
</feature>
<dbReference type="EnsemblMetazoa" id="XM_021040310.2">
    <property type="protein sequence ID" value="XP_020895969.1"/>
    <property type="gene ID" value="LOC110234868"/>
</dbReference>
<dbReference type="GO" id="GO:0000978">
    <property type="term" value="F:RNA polymerase II cis-regulatory region sequence-specific DNA binding"/>
    <property type="evidence" value="ECO:0007669"/>
    <property type="project" value="TreeGrafter"/>
</dbReference>
<evidence type="ECO:0000256" key="4">
    <source>
        <dbReference type="ARBA" id="ARBA00023125"/>
    </source>
</evidence>
<evidence type="ECO:0000259" key="8">
    <source>
        <dbReference type="PROSITE" id="PS50217"/>
    </source>
</evidence>
<comment type="subcellular location">
    <subcellularLocation>
        <location evidence="1">Nucleus</location>
    </subcellularLocation>
</comment>
<name>A0A913WYB2_EXADI</name>
<dbReference type="RefSeq" id="XP_020895969.1">
    <property type="nucleotide sequence ID" value="XM_021040310.2"/>
</dbReference>
<comment type="similarity">
    <text evidence="2">Belongs to the bZIP family. C/EBP subfamily.</text>
</comment>
<dbReference type="Pfam" id="PF07716">
    <property type="entry name" value="bZIP_2"/>
    <property type="match status" value="1"/>
</dbReference>
<feature type="domain" description="BZIP" evidence="8">
    <location>
        <begin position="27"/>
        <end position="87"/>
    </location>
</feature>
<feature type="compositionally biased region" description="Basic and acidic residues" evidence="7">
    <location>
        <begin position="50"/>
        <end position="62"/>
    </location>
</feature>
<keyword evidence="10" id="KW-1185">Reference proteome</keyword>
<evidence type="ECO:0000256" key="7">
    <source>
        <dbReference type="SAM" id="MobiDB-lite"/>
    </source>
</evidence>
<dbReference type="GeneID" id="110234868"/>
<dbReference type="PANTHER" id="PTHR23334:SF69">
    <property type="entry name" value="CCAAT_ENHANCER-BINDING PROTEIN GAMMA"/>
    <property type="match status" value="1"/>
</dbReference>
<dbReference type="GO" id="GO:0000981">
    <property type="term" value="F:DNA-binding transcription factor activity, RNA polymerase II-specific"/>
    <property type="evidence" value="ECO:0007669"/>
    <property type="project" value="TreeGrafter"/>
</dbReference>